<dbReference type="EMBL" id="SRLO01000668">
    <property type="protein sequence ID" value="TNN49138.1"/>
    <property type="molecule type" value="Genomic_DNA"/>
</dbReference>
<dbReference type="AlphaFoldDB" id="A0A4Z2G6D9"/>
<sequence length="82" mass="8798">MGLVGSGSGAKDATLHCTRKRGQRATRTCEEDEDEAGQHKPARRLVLHNALIQRLTATALLTLEPVAAVQLCRLTCSGHAVH</sequence>
<evidence type="ECO:0000313" key="2">
    <source>
        <dbReference type="EMBL" id="TNN49138.1"/>
    </source>
</evidence>
<protein>
    <submittedName>
        <fullName evidence="2">Uncharacterized protein</fullName>
    </submittedName>
</protein>
<dbReference type="Proteomes" id="UP000314294">
    <property type="component" value="Unassembled WGS sequence"/>
</dbReference>
<name>A0A4Z2G6D9_9TELE</name>
<feature type="region of interest" description="Disordered" evidence="1">
    <location>
        <begin position="1"/>
        <end position="39"/>
    </location>
</feature>
<proteinExistence type="predicted"/>
<reference evidence="2 3" key="1">
    <citation type="submission" date="2019-03" db="EMBL/GenBank/DDBJ databases">
        <title>First draft genome of Liparis tanakae, snailfish: a comprehensive survey of snailfish specific genes.</title>
        <authorList>
            <person name="Kim W."/>
            <person name="Song I."/>
            <person name="Jeong J.-H."/>
            <person name="Kim D."/>
            <person name="Kim S."/>
            <person name="Ryu S."/>
            <person name="Song J.Y."/>
            <person name="Lee S.K."/>
        </authorList>
    </citation>
    <scope>NUCLEOTIDE SEQUENCE [LARGE SCALE GENOMIC DNA]</scope>
    <source>
        <tissue evidence="2">Muscle</tissue>
    </source>
</reference>
<accession>A0A4Z2G6D9</accession>
<organism evidence="2 3">
    <name type="scientific">Liparis tanakae</name>
    <name type="common">Tanaka's snailfish</name>
    <dbReference type="NCBI Taxonomy" id="230148"/>
    <lineage>
        <taxon>Eukaryota</taxon>
        <taxon>Metazoa</taxon>
        <taxon>Chordata</taxon>
        <taxon>Craniata</taxon>
        <taxon>Vertebrata</taxon>
        <taxon>Euteleostomi</taxon>
        <taxon>Actinopterygii</taxon>
        <taxon>Neopterygii</taxon>
        <taxon>Teleostei</taxon>
        <taxon>Neoteleostei</taxon>
        <taxon>Acanthomorphata</taxon>
        <taxon>Eupercaria</taxon>
        <taxon>Perciformes</taxon>
        <taxon>Cottioidei</taxon>
        <taxon>Cottales</taxon>
        <taxon>Liparidae</taxon>
        <taxon>Liparis</taxon>
    </lineage>
</organism>
<evidence type="ECO:0000256" key="1">
    <source>
        <dbReference type="SAM" id="MobiDB-lite"/>
    </source>
</evidence>
<evidence type="ECO:0000313" key="3">
    <source>
        <dbReference type="Proteomes" id="UP000314294"/>
    </source>
</evidence>
<gene>
    <name evidence="2" type="ORF">EYF80_040680</name>
</gene>
<comment type="caution">
    <text evidence="2">The sequence shown here is derived from an EMBL/GenBank/DDBJ whole genome shotgun (WGS) entry which is preliminary data.</text>
</comment>
<keyword evidence="3" id="KW-1185">Reference proteome</keyword>